<protein>
    <recommendedName>
        <fullName evidence="4">Transposase</fullName>
    </recommendedName>
</protein>
<dbReference type="RefSeq" id="WP_204015509.1">
    <property type="nucleotide sequence ID" value="NZ_BOOZ01000082.1"/>
</dbReference>
<reference evidence="2 3" key="1">
    <citation type="submission" date="2021-01" db="EMBL/GenBank/DDBJ databases">
        <title>Whole genome shotgun sequence of Verrucosispora andamanensis NBRC 109075.</title>
        <authorList>
            <person name="Komaki H."/>
            <person name="Tamura T."/>
        </authorList>
    </citation>
    <scope>NUCLEOTIDE SEQUENCE [LARGE SCALE GENOMIC DNA]</scope>
    <source>
        <strain evidence="2 3">NBRC 109075</strain>
    </source>
</reference>
<evidence type="ECO:0008006" key="4">
    <source>
        <dbReference type="Google" id="ProtNLM"/>
    </source>
</evidence>
<dbReference type="EMBL" id="BOOZ01000082">
    <property type="protein sequence ID" value="GIJ13137.1"/>
    <property type="molecule type" value="Genomic_DNA"/>
</dbReference>
<comment type="caution">
    <text evidence="2">The sequence shown here is derived from an EMBL/GenBank/DDBJ whole genome shotgun (WGS) entry which is preliminary data.</text>
</comment>
<proteinExistence type="predicted"/>
<gene>
    <name evidence="2" type="ORF">Van01_63510</name>
</gene>
<accession>A0ABQ4I5J6</accession>
<keyword evidence="3" id="KW-1185">Reference proteome</keyword>
<evidence type="ECO:0000256" key="1">
    <source>
        <dbReference type="SAM" id="MobiDB-lite"/>
    </source>
</evidence>
<evidence type="ECO:0000313" key="3">
    <source>
        <dbReference type="Proteomes" id="UP000647017"/>
    </source>
</evidence>
<feature type="region of interest" description="Disordered" evidence="1">
    <location>
        <begin position="255"/>
        <end position="274"/>
    </location>
</feature>
<evidence type="ECO:0000313" key="2">
    <source>
        <dbReference type="EMBL" id="GIJ13137.1"/>
    </source>
</evidence>
<dbReference type="Proteomes" id="UP000647017">
    <property type="component" value="Unassembled WGS sequence"/>
</dbReference>
<sequence length="274" mass="31192">MTVRYPDAVAVVAVKSWSGMSTDFERASHYRPSAFPCKTCEAPADKQDLVRAPTGYVWRCRRCNSQSSELLPFDPRLAPSGKTEILLAIETLSVYVPILQKIDPDLIYRIVRPYFDAGWCVRDVLYAINYLPNGDTHPGQGAAWVRGEHRDRTLWRMQQRLRTWRFSDKEDGQDIMYGPYTATSSAMEQVAESQKRRATMRTVEWHEQAEAAKQAHHSGAKEVARRQAAIAARLARQRKSVADQMEREQVLRDIKRGRAASSARSASIVHEDID</sequence>
<name>A0ABQ4I5J6_9ACTN</name>
<organism evidence="2 3">
    <name type="scientific">Micromonospora andamanensis</name>
    <dbReference type="NCBI Taxonomy" id="1287068"/>
    <lineage>
        <taxon>Bacteria</taxon>
        <taxon>Bacillati</taxon>
        <taxon>Actinomycetota</taxon>
        <taxon>Actinomycetes</taxon>
        <taxon>Micromonosporales</taxon>
        <taxon>Micromonosporaceae</taxon>
        <taxon>Micromonospora</taxon>
    </lineage>
</organism>